<dbReference type="GO" id="GO:0004519">
    <property type="term" value="F:endonuclease activity"/>
    <property type="evidence" value="ECO:0007669"/>
    <property type="project" value="UniProtKB-KW"/>
</dbReference>
<accession>A0A432YB61</accession>
<keyword evidence="3" id="KW-0378">Hydrolase</keyword>
<evidence type="ECO:0000259" key="2">
    <source>
        <dbReference type="Pfam" id="PF07510"/>
    </source>
</evidence>
<keyword evidence="3" id="KW-0540">Nuclease</keyword>
<sequence length="255" mass="29278">MRVVPFFLAIILLGWGSFVSVGVAAPFDDSVIKQSRSGICHDPSSPYYQRTKNFTAYDSLRACLANGGRLPKGHRPAVQPQQTQQPQDKDYDRSAFGRWLDDDNDCMNTRHELLQQLSTRSVSYSQDGCRVTRGRWLDPYTDRTFLSSSDLDIDHLVPLKWAWDNGANTWDDEKRQRFANDPVNLFAVDNGTNRSKGAQGPQQWLPPNARFHCQYLTRYQRVLKIYDFTNTVQQQVAQQREQICRSDAVAGRTWP</sequence>
<dbReference type="RefSeq" id="WP_110572095.1">
    <property type="nucleotide sequence ID" value="NZ_PIPV01000001.1"/>
</dbReference>
<gene>
    <name evidence="3" type="ORF">CWE25_00440</name>
</gene>
<dbReference type="InterPro" id="IPR011089">
    <property type="entry name" value="GmrSD_C"/>
</dbReference>
<name>A0A432YB61_9GAMM</name>
<dbReference type="AlphaFoldDB" id="A0A432YB61"/>
<dbReference type="Proteomes" id="UP000287330">
    <property type="component" value="Unassembled WGS sequence"/>
</dbReference>
<organism evidence="3 4">
    <name type="scientific">Idiomarina fontislapidosi</name>
    <dbReference type="NCBI Taxonomy" id="263723"/>
    <lineage>
        <taxon>Bacteria</taxon>
        <taxon>Pseudomonadati</taxon>
        <taxon>Pseudomonadota</taxon>
        <taxon>Gammaproteobacteria</taxon>
        <taxon>Alteromonadales</taxon>
        <taxon>Idiomarinaceae</taxon>
        <taxon>Idiomarina</taxon>
    </lineage>
</organism>
<dbReference type="Pfam" id="PF07510">
    <property type="entry name" value="GmrSD_C"/>
    <property type="match status" value="1"/>
</dbReference>
<feature type="domain" description="GmrSD restriction endonucleases C-terminal" evidence="2">
    <location>
        <begin position="112"/>
        <end position="236"/>
    </location>
</feature>
<feature type="region of interest" description="Disordered" evidence="1">
    <location>
        <begin position="71"/>
        <end position="92"/>
    </location>
</feature>
<dbReference type="OrthoDB" id="5196645at2"/>
<protein>
    <submittedName>
        <fullName evidence="3">HNH endonuclease</fullName>
    </submittedName>
</protein>
<evidence type="ECO:0000313" key="4">
    <source>
        <dbReference type="Proteomes" id="UP000287330"/>
    </source>
</evidence>
<comment type="caution">
    <text evidence="3">The sequence shown here is derived from an EMBL/GenBank/DDBJ whole genome shotgun (WGS) entry which is preliminary data.</text>
</comment>
<dbReference type="EMBL" id="PIPV01000001">
    <property type="protein sequence ID" value="RUO58106.1"/>
    <property type="molecule type" value="Genomic_DNA"/>
</dbReference>
<evidence type="ECO:0000256" key="1">
    <source>
        <dbReference type="SAM" id="MobiDB-lite"/>
    </source>
</evidence>
<dbReference type="PANTHER" id="PTHR24094:SF15">
    <property type="entry name" value="AMP-DEPENDENT SYNTHETASE_LIGASE DOMAIN-CONTAINING PROTEIN-RELATED"/>
    <property type="match status" value="1"/>
</dbReference>
<keyword evidence="3" id="KW-0255">Endonuclease</keyword>
<keyword evidence="4" id="KW-1185">Reference proteome</keyword>
<proteinExistence type="predicted"/>
<evidence type="ECO:0000313" key="3">
    <source>
        <dbReference type="EMBL" id="RUO58106.1"/>
    </source>
</evidence>
<dbReference type="PANTHER" id="PTHR24094">
    <property type="entry name" value="SECRETED PROTEIN"/>
    <property type="match status" value="1"/>
</dbReference>
<reference evidence="4" key="1">
    <citation type="journal article" date="2018" name="Front. Microbiol.">
        <title>Genome-Based Analysis Reveals the Taxonomy and Diversity of the Family Idiomarinaceae.</title>
        <authorList>
            <person name="Liu Y."/>
            <person name="Lai Q."/>
            <person name="Shao Z."/>
        </authorList>
    </citation>
    <scope>NUCLEOTIDE SEQUENCE [LARGE SCALE GENOMIC DNA]</scope>
    <source>
        <strain evidence="4">F23</strain>
    </source>
</reference>